<accession>A0A3Q2CS94</accession>
<protein>
    <submittedName>
        <fullName evidence="1">Uncharacterized protein</fullName>
    </submittedName>
</protein>
<reference evidence="1" key="2">
    <citation type="submission" date="2025-09" db="UniProtKB">
        <authorList>
            <consortium name="Ensembl"/>
        </authorList>
    </citation>
    <scope>IDENTIFICATION</scope>
</reference>
<dbReference type="AlphaFoldDB" id="A0A3Q2CS94"/>
<evidence type="ECO:0000313" key="1">
    <source>
        <dbReference type="Ensembl" id="ENSCVAP00000008438.1"/>
    </source>
</evidence>
<organism evidence="1 2">
    <name type="scientific">Cyprinodon variegatus</name>
    <name type="common">Sheepshead minnow</name>
    <dbReference type="NCBI Taxonomy" id="28743"/>
    <lineage>
        <taxon>Eukaryota</taxon>
        <taxon>Metazoa</taxon>
        <taxon>Chordata</taxon>
        <taxon>Craniata</taxon>
        <taxon>Vertebrata</taxon>
        <taxon>Euteleostomi</taxon>
        <taxon>Actinopterygii</taxon>
        <taxon>Neopterygii</taxon>
        <taxon>Teleostei</taxon>
        <taxon>Neoteleostei</taxon>
        <taxon>Acanthomorphata</taxon>
        <taxon>Ovalentaria</taxon>
        <taxon>Atherinomorphae</taxon>
        <taxon>Cyprinodontiformes</taxon>
        <taxon>Cyprinodontidae</taxon>
        <taxon>Cyprinodon</taxon>
    </lineage>
</organism>
<dbReference type="Gene3D" id="3.40.50.300">
    <property type="entry name" value="P-loop containing nucleotide triphosphate hydrolases"/>
    <property type="match status" value="1"/>
</dbReference>
<dbReference type="InterPro" id="IPR027417">
    <property type="entry name" value="P-loop_NTPase"/>
</dbReference>
<proteinExistence type="predicted"/>
<dbReference type="STRING" id="28743.ENSCVAP00000008438"/>
<dbReference type="Proteomes" id="UP000265020">
    <property type="component" value="Unassembled WGS sequence"/>
</dbReference>
<keyword evidence="2" id="KW-1185">Reference proteome</keyword>
<sequence length="88" mass="9714">MRKDVRILLVGEPKVGKTSLIMSLVSEEFPDVVRALPVCFFLTDGRTPAEQECVFCLIPPPAATFAFIGSLLLNASRKSQRMNESRSS</sequence>
<reference evidence="1" key="1">
    <citation type="submission" date="2025-08" db="UniProtKB">
        <authorList>
            <consortium name="Ensembl"/>
        </authorList>
    </citation>
    <scope>IDENTIFICATION</scope>
</reference>
<name>A0A3Q2CS94_CYPVA</name>
<evidence type="ECO:0000313" key="2">
    <source>
        <dbReference type="Proteomes" id="UP000265020"/>
    </source>
</evidence>
<dbReference type="Ensembl" id="ENSCVAT00000001627.1">
    <property type="protein sequence ID" value="ENSCVAP00000008438.1"/>
    <property type="gene ID" value="ENSCVAG00000010243.1"/>
</dbReference>
<dbReference type="SUPFAM" id="SSF52540">
    <property type="entry name" value="P-loop containing nucleoside triphosphate hydrolases"/>
    <property type="match status" value="1"/>
</dbReference>